<gene>
    <name evidence="4" type="ORF">WHR41_04899</name>
</gene>
<organism evidence="4 5">
    <name type="scientific">Cladosporium halotolerans</name>
    <dbReference type="NCBI Taxonomy" id="1052096"/>
    <lineage>
        <taxon>Eukaryota</taxon>
        <taxon>Fungi</taxon>
        <taxon>Dikarya</taxon>
        <taxon>Ascomycota</taxon>
        <taxon>Pezizomycotina</taxon>
        <taxon>Dothideomycetes</taxon>
        <taxon>Dothideomycetidae</taxon>
        <taxon>Cladosporiales</taxon>
        <taxon>Cladosporiaceae</taxon>
        <taxon>Cladosporium</taxon>
    </lineage>
</organism>
<evidence type="ECO:0000256" key="2">
    <source>
        <dbReference type="SAM" id="SignalP"/>
    </source>
</evidence>
<proteinExistence type="predicted"/>
<feature type="domain" description="GH64" evidence="3">
    <location>
        <begin position="55"/>
        <end position="422"/>
    </location>
</feature>
<evidence type="ECO:0000259" key="3">
    <source>
        <dbReference type="PROSITE" id="PS52006"/>
    </source>
</evidence>
<sequence length="577" mass="62048">MRLFSGQTLVAALLAITTAGDALAAHGVKHHHTHAKIHATSEEGKSTIQERQSPPESFSIELVNNLDSDSVRAYIVTNSAGSDQALLITAEGTIYRPVSGEMGVATIIPESANCGIKLGALGTTTTIVMPVHMLQGRVYISDGELDIGVLPTDYGSFLQMPSFAANSDPNFNTSFGFVEANMPEACMWANPTYVDFTGLPLGLEMVFEDATMNVSGLPFDGISELCQGLKEEESKDNYPWSKLCINNEDGKPFRVLSPQHKADRFSDYYDEYIDRVWHELADTGIQFDLQDGSPLVSCTFAADEMICDRPSAPFPKPKTTDIWGCNSGPFAQTSDTCYNLIGARFCAAFHRATLLLPGGNLQPNQSFDTYYPDGGPSNKYSKRLHQVQTDHQGYAFPYDDVKPDPASKVSGLIAGDNPRILRIIVGGHEPAKSQDSEPYEGSSGSAKSSASAQSIPASRSHDNSHAESAPSSTESSTPISSPSPSSDQPTSSTPPAYLSTEQYLPNTSPESTTADPTASLLQTSVTLNREEVSMPSPSKNGGTPSVVEVLVIETTFMTQFVTKTECVSSLSTITWNS</sequence>
<dbReference type="GeneID" id="96006343"/>
<feature type="compositionally biased region" description="Low complexity" evidence="1">
    <location>
        <begin position="442"/>
        <end position="458"/>
    </location>
</feature>
<dbReference type="InterPro" id="IPR042517">
    <property type="entry name" value="Glyco_hydro_64_N_2"/>
</dbReference>
<dbReference type="Gene3D" id="3.30.920.50">
    <property type="entry name" value="Beta-1,3-glucanase, C-terminal domain"/>
    <property type="match status" value="1"/>
</dbReference>
<feature type="chain" id="PRO_5044220140" description="GH64 domain-containing protein" evidence="2">
    <location>
        <begin position="25"/>
        <end position="577"/>
    </location>
</feature>
<feature type="compositionally biased region" description="Low complexity" evidence="1">
    <location>
        <begin position="468"/>
        <end position="495"/>
    </location>
</feature>
<dbReference type="Gene3D" id="2.60.110.10">
    <property type="entry name" value="Thaumatin"/>
    <property type="match status" value="1"/>
</dbReference>
<evidence type="ECO:0000256" key="1">
    <source>
        <dbReference type="SAM" id="MobiDB-lite"/>
    </source>
</evidence>
<reference evidence="4 5" key="1">
    <citation type="journal article" date="2020" name="Microbiol. Resour. Announc.">
        <title>Draft Genome Sequence of a Cladosporium Species Isolated from the Mesophotic Ascidian Didemnum maculosum.</title>
        <authorList>
            <person name="Gioti A."/>
            <person name="Siaperas R."/>
            <person name="Nikolaivits E."/>
            <person name="Le Goff G."/>
            <person name="Ouazzani J."/>
            <person name="Kotoulas G."/>
            <person name="Topakas E."/>
        </authorList>
    </citation>
    <scope>NUCLEOTIDE SEQUENCE [LARGE SCALE GENOMIC DNA]</scope>
    <source>
        <strain evidence="4 5">TM138-S3</strain>
    </source>
</reference>
<evidence type="ECO:0000313" key="5">
    <source>
        <dbReference type="Proteomes" id="UP000803884"/>
    </source>
</evidence>
<feature type="region of interest" description="Disordered" evidence="1">
    <location>
        <begin position="428"/>
        <end position="517"/>
    </location>
</feature>
<dbReference type="InterPro" id="IPR032477">
    <property type="entry name" value="Glyco_hydro_64"/>
</dbReference>
<accession>A0AB34KLR5</accession>
<name>A0AB34KLR5_9PEZI</name>
<dbReference type="RefSeq" id="XP_069229059.1">
    <property type="nucleotide sequence ID" value="XM_069373505.1"/>
</dbReference>
<dbReference type="InterPro" id="IPR037398">
    <property type="entry name" value="Glyco_hydro_64_fam"/>
</dbReference>
<dbReference type="EMBL" id="JAAQHG020000016">
    <property type="protein sequence ID" value="KAL1585954.1"/>
    <property type="molecule type" value="Genomic_DNA"/>
</dbReference>
<dbReference type="PANTHER" id="PTHR38165">
    <property type="match status" value="1"/>
</dbReference>
<dbReference type="Pfam" id="PF16483">
    <property type="entry name" value="Glyco_hydro_64"/>
    <property type="match status" value="1"/>
</dbReference>
<dbReference type="InterPro" id="IPR037176">
    <property type="entry name" value="Osmotin/thaumatin-like_sf"/>
</dbReference>
<dbReference type="PANTHER" id="PTHR38165:SF1">
    <property type="entry name" value="GLUCANASE B"/>
    <property type="match status" value="1"/>
</dbReference>
<dbReference type="PROSITE" id="PS52006">
    <property type="entry name" value="GH64"/>
    <property type="match status" value="1"/>
</dbReference>
<keyword evidence="2" id="KW-0732">Signal</keyword>
<feature type="compositionally biased region" description="Polar residues" evidence="1">
    <location>
        <begin position="46"/>
        <end position="55"/>
    </location>
</feature>
<dbReference type="AlphaFoldDB" id="A0AB34KLR5"/>
<comment type="caution">
    <text evidence="4">The sequence shown here is derived from an EMBL/GenBank/DDBJ whole genome shotgun (WGS) entry which is preliminary data.</text>
</comment>
<feature type="compositionally biased region" description="Polar residues" evidence="1">
    <location>
        <begin position="499"/>
        <end position="517"/>
    </location>
</feature>
<dbReference type="Proteomes" id="UP000803884">
    <property type="component" value="Unassembled WGS sequence"/>
</dbReference>
<keyword evidence="5" id="KW-1185">Reference proteome</keyword>
<feature type="signal peptide" evidence="2">
    <location>
        <begin position="1"/>
        <end position="24"/>
    </location>
</feature>
<protein>
    <recommendedName>
        <fullName evidence="3">GH64 domain-containing protein</fullName>
    </recommendedName>
</protein>
<feature type="region of interest" description="Disordered" evidence="1">
    <location>
        <begin position="31"/>
        <end position="55"/>
    </location>
</feature>
<evidence type="ECO:0000313" key="4">
    <source>
        <dbReference type="EMBL" id="KAL1585954.1"/>
    </source>
</evidence>